<dbReference type="EMBL" id="BAAAZA010000084">
    <property type="protein sequence ID" value="GAA3909371.1"/>
    <property type="molecule type" value="Genomic_DNA"/>
</dbReference>
<evidence type="ECO:0000313" key="2">
    <source>
        <dbReference type="EMBL" id="GAA3909371.1"/>
    </source>
</evidence>
<dbReference type="InterPro" id="IPR011008">
    <property type="entry name" value="Dimeric_a/b-barrel"/>
</dbReference>
<dbReference type="PROSITE" id="PS51725">
    <property type="entry name" value="ABM"/>
    <property type="match status" value="1"/>
</dbReference>
<dbReference type="SUPFAM" id="SSF54909">
    <property type="entry name" value="Dimeric alpha+beta barrel"/>
    <property type="match status" value="1"/>
</dbReference>
<comment type="caution">
    <text evidence="2">The sequence shown here is derived from an EMBL/GenBank/DDBJ whole genome shotgun (WGS) entry which is preliminary data.</text>
</comment>
<proteinExistence type="predicted"/>
<dbReference type="Gene3D" id="3.30.70.100">
    <property type="match status" value="1"/>
</dbReference>
<gene>
    <name evidence="2" type="ORF">GCM10022207_93590</name>
</gene>
<dbReference type="InterPro" id="IPR007138">
    <property type="entry name" value="ABM_dom"/>
</dbReference>
<evidence type="ECO:0000259" key="1">
    <source>
        <dbReference type="PROSITE" id="PS51725"/>
    </source>
</evidence>
<evidence type="ECO:0000313" key="3">
    <source>
        <dbReference type="Proteomes" id="UP001501563"/>
    </source>
</evidence>
<dbReference type="Pfam" id="PF03992">
    <property type="entry name" value="ABM"/>
    <property type="match status" value="1"/>
</dbReference>
<dbReference type="Proteomes" id="UP001501563">
    <property type="component" value="Unassembled WGS sequence"/>
</dbReference>
<protein>
    <recommendedName>
        <fullName evidence="1">ABM domain-containing protein</fullName>
    </recommendedName>
</protein>
<accession>A0ABP7LVT3</accession>
<feature type="domain" description="ABM" evidence="1">
    <location>
        <begin position="2"/>
        <end position="93"/>
    </location>
</feature>
<keyword evidence="3" id="KW-1185">Reference proteome</keyword>
<name>A0ABP7LVT3_9ACTN</name>
<reference evidence="3" key="1">
    <citation type="journal article" date="2019" name="Int. J. Syst. Evol. Microbiol.">
        <title>The Global Catalogue of Microorganisms (GCM) 10K type strain sequencing project: providing services to taxonomists for standard genome sequencing and annotation.</title>
        <authorList>
            <consortium name="The Broad Institute Genomics Platform"/>
            <consortium name="The Broad Institute Genome Sequencing Center for Infectious Disease"/>
            <person name="Wu L."/>
            <person name="Ma J."/>
        </authorList>
    </citation>
    <scope>NUCLEOTIDE SEQUENCE [LARGE SCALE GENOMIC DNA]</scope>
    <source>
        <strain evidence="3">JCM 16578</strain>
    </source>
</reference>
<organism evidence="2 3">
    <name type="scientific">Streptomyces lannensis</name>
    <dbReference type="NCBI Taxonomy" id="766498"/>
    <lineage>
        <taxon>Bacteria</taxon>
        <taxon>Bacillati</taxon>
        <taxon>Actinomycetota</taxon>
        <taxon>Actinomycetes</taxon>
        <taxon>Kitasatosporales</taxon>
        <taxon>Streptomycetaceae</taxon>
        <taxon>Streptomyces</taxon>
    </lineage>
</organism>
<sequence>MVTEIVIIDVQAGQDAAFAAAFRETGYELLATTPGCLSVKLHQSTENPLRFVNVNEWESEQAHLENFRDSDRFVKFGQALGPYLAGTPVVEHFTDVTTG</sequence>